<dbReference type="SUPFAM" id="SSF55681">
    <property type="entry name" value="Class II aaRS and biotin synthetases"/>
    <property type="match status" value="1"/>
</dbReference>
<dbReference type="EMBL" id="LN907827">
    <property type="protein sequence ID" value="CUU23295.1"/>
    <property type="molecule type" value="Genomic_DNA"/>
</dbReference>
<evidence type="ECO:0000256" key="8">
    <source>
        <dbReference type="PIRSR" id="PIRSR016262-1"/>
    </source>
</evidence>
<name>A0A0U5L0D0_9GAMM</name>
<dbReference type="InterPro" id="IPR045864">
    <property type="entry name" value="aa-tRNA-synth_II/BPL/LPL"/>
</dbReference>
<dbReference type="GO" id="GO:0033819">
    <property type="term" value="F:lipoyl(octanoyl) transferase activity"/>
    <property type="evidence" value="ECO:0007669"/>
    <property type="project" value="UniProtKB-EC"/>
</dbReference>
<evidence type="ECO:0000256" key="6">
    <source>
        <dbReference type="HAMAP-Rule" id="MF_00013"/>
    </source>
</evidence>
<keyword evidence="2 6" id="KW-0963">Cytoplasm</keyword>
<dbReference type="PROSITE" id="PS51733">
    <property type="entry name" value="BPL_LPL_CATALYTIC"/>
    <property type="match status" value="1"/>
</dbReference>
<dbReference type="PANTHER" id="PTHR10993">
    <property type="entry name" value="OCTANOYLTRANSFERASE"/>
    <property type="match status" value="1"/>
</dbReference>
<feature type="binding site" evidence="6 9">
    <location>
        <begin position="90"/>
        <end position="97"/>
    </location>
    <ligand>
        <name>substrate</name>
    </ligand>
</feature>
<dbReference type="Gene3D" id="3.30.930.10">
    <property type="entry name" value="Bira Bifunctional Protein, Domain 2"/>
    <property type="match status" value="1"/>
</dbReference>
<reference evidence="13" key="1">
    <citation type="submission" date="2015-11" db="EMBL/GenBank/DDBJ databases">
        <authorList>
            <person name="Blom J."/>
        </authorList>
    </citation>
    <scope>NUCLEOTIDE SEQUENCE [LARGE SCALE GENOMIC DNA]</scope>
</reference>
<dbReference type="PATRIC" id="fig|1619313.3.peg.1102"/>
<evidence type="ECO:0000256" key="9">
    <source>
        <dbReference type="PIRSR" id="PIRSR016262-2"/>
    </source>
</evidence>
<keyword evidence="3 6" id="KW-0808">Transferase</keyword>
<evidence type="ECO:0000256" key="4">
    <source>
        <dbReference type="ARBA" id="ARBA00023315"/>
    </source>
</evidence>
<dbReference type="NCBIfam" id="NF010922">
    <property type="entry name" value="PRK14342.1"/>
    <property type="match status" value="1"/>
</dbReference>
<comment type="pathway">
    <text evidence="1 6 7">Protein modification; protein lipoylation via endogenous pathway; protein N(6)-(lipoyl)lysine from octanoyl-[acyl-carrier-protein]: step 1/2.</text>
</comment>
<dbReference type="InterPro" id="IPR004143">
    <property type="entry name" value="BPL_LPL_catalytic"/>
</dbReference>
<feature type="binding site" evidence="6 9">
    <location>
        <begin position="170"/>
        <end position="172"/>
    </location>
    <ligand>
        <name>substrate</name>
    </ligand>
</feature>
<sequence length="238" mass="26198">MLPFASVILPFLCPQRIAALQSDTLIIRQLGLRPWHDVSQAMHQFTDTRDATTADEIWLVEHPPIFTQGQAGKAEHVLVPGDIPVVQSDRGGQVTYHGPGQQIMYVLLDVKRRKTGVRELVTALEQTVVETLAHYDVSASARADAPGVYVGEKKICSLGLRIRKGCSFHGLALNIAMDLAPFQRINPCGYAGMQMMQLSDVAPGVTPADVQPRLIDAFCQQLAITRCEWRSADELDVL</sequence>
<feature type="binding site" evidence="6 9">
    <location>
        <begin position="157"/>
        <end position="159"/>
    </location>
    <ligand>
        <name>substrate</name>
    </ligand>
</feature>
<evidence type="ECO:0000256" key="2">
    <source>
        <dbReference type="ARBA" id="ARBA00022490"/>
    </source>
</evidence>
<dbReference type="Proteomes" id="UP000059419">
    <property type="component" value="Chromosome 1"/>
</dbReference>
<evidence type="ECO:0000313" key="12">
    <source>
        <dbReference type="EMBL" id="CUU23295.1"/>
    </source>
</evidence>
<gene>
    <name evidence="6 12" type="primary">lipB</name>
    <name evidence="12" type="ORF">EM595_1059</name>
</gene>
<evidence type="ECO:0000313" key="13">
    <source>
        <dbReference type="Proteomes" id="UP000059419"/>
    </source>
</evidence>
<organism evidence="12 13">
    <name type="scientific">Duffyella gerundensis</name>
    <dbReference type="NCBI Taxonomy" id="1619313"/>
    <lineage>
        <taxon>Bacteria</taxon>
        <taxon>Pseudomonadati</taxon>
        <taxon>Pseudomonadota</taxon>
        <taxon>Gammaproteobacteria</taxon>
        <taxon>Enterobacterales</taxon>
        <taxon>Erwiniaceae</taxon>
        <taxon>Duffyella</taxon>
    </lineage>
</organism>
<protein>
    <recommendedName>
        <fullName evidence="6 7">Octanoyltransferase</fullName>
        <ecNumber evidence="6 7">2.3.1.181</ecNumber>
    </recommendedName>
    <alternativeName>
        <fullName evidence="6">Lipoate-protein ligase B</fullName>
    </alternativeName>
    <alternativeName>
        <fullName evidence="6">Lipoyl/octanoyl transferase</fullName>
    </alternativeName>
    <alternativeName>
        <fullName evidence="6">Octanoyl-[acyl-carrier-protein]-protein N-octanoyltransferase</fullName>
    </alternativeName>
</protein>
<keyword evidence="4 6" id="KW-0012">Acyltransferase</keyword>
<evidence type="ECO:0000256" key="10">
    <source>
        <dbReference type="PIRSR" id="PIRSR016262-3"/>
    </source>
</evidence>
<keyword evidence="13" id="KW-1185">Reference proteome</keyword>
<evidence type="ECO:0000256" key="1">
    <source>
        <dbReference type="ARBA" id="ARBA00004821"/>
    </source>
</evidence>
<feature type="site" description="Lowers pKa of active site Cys" evidence="6 10">
    <location>
        <position position="154"/>
    </location>
</feature>
<proteinExistence type="inferred from homology"/>
<dbReference type="FunFam" id="3.30.930.10:FF:000020">
    <property type="entry name" value="Octanoyltransferase"/>
    <property type="match status" value="1"/>
</dbReference>
<evidence type="ECO:0000256" key="3">
    <source>
        <dbReference type="ARBA" id="ARBA00022679"/>
    </source>
</evidence>
<dbReference type="GO" id="GO:0009249">
    <property type="term" value="P:protein lipoylation"/>
    <property type="evidence" value="ECO:0007669"/>
    <property type="project" value="InterPro"/>
</dbReference>
<dbReference type="KEGG" id="ege:EM595_1059"/>
<dbReference type="PIRSF" id="PIRSF016262">
    <property type="entry name" value="LPLase"/>
    <property type="match status" value="1"/>
</dbReference>
<feature type="active site" description="Acyl-thioester intermediate" evidence="6 8">
    <location>
        <position position="188"/>
    </location>
</feature>
<dbReference type="GO" id="GO:0005737">
    <property type="term" value="C:cytoplasm"/>
    <property type="evidence" value="ECO:0007669"/>
    <property type="project" value="UniProtKB-SubCell"/>
</dbReference>
<dbReference type="InterPro" id="IPR020605">
    <property type="entry name" value="Octanoyltransferase_CS"/>
</dbReference>
<dbReference type="AlphaFoldDB" id="A0A0U5L0D0"/>
<comment type="function">
    <text evidence="5 6 7">Catalyzes the transfer of endogenously produced octanoic acid from octanoyl-acyl-carrier-protein onto the lipoyl domains of lipoate-dependent enzymes. Lipoyl-ACP can also act as a substrate although octanoyl-ACP is likely to be the physiological substrate.</text>
</comment>
<comment type="similarity">
    <text evidence="6 7">Belongs to the LipB family.</text>
</comment>
<comment type="catalytic activity">
    <reaction evidence="6 7">
        <text>octanoyl-[ACP] + L-lysyl-[protein] = N(6)-octanoyl-L-lysyl-[protein] + holo-[ACP] + H(+)</text>
        <dbReference type="Rhea" id="RHEA:17665"/>
        <dbReference type="Rhea" id="RHEA-COMP:9636"/>
        <dbReference type="Rhea" id="RHEA-COMP:9685"/>
        <dbReference type="Rhea" id="RHEA-COMP:9752"/>
        <dbReference type="Rhea" id="RHEA-COMP:9928"/>
        <dbReference type="ChEBI" id="CHEBI:15378"/>
        <dbReference type="ChEBI" id="CHEBI:29969"/>
        <dbReference type="ChEBI" id="CHEBI:64479"/>
        <dbReference type="ChEBI" id="CHEBI:78463"/>
        <dbReference type="ChEBI" id="CHEBI:78809"/>
        <dbReference type="EC" id="2.3.1.181"/>
    </reaction>
</comment>
<comment type="subcellular location">
    <subcellularLocation>
        <location evidence="6">Cytoplasm</location>
    </subcellularLocation>
</comment>
<dbReference type="InterPro" id="IPR000544">
    <property type="entry name" value="Octanoyltransferase"/>
</dbReference>
<dbReference type="STRING" id="1619313.EM595_1059"/>
<dbReference type="NCBIfam" id="TIGR00214">
    <property type="entry name" value="lipB"/>
    <property type="match status" value="1"/>
</dbReference>
<dbReference type="PROSITE" id="PS01313">
    <property type="entry name" value="LIPB"/>
    <property type="match status" value="1"/>
</dbReference>
<feature type="domain" description="BPL/LPL catalytic" evidence="11">
    <location>
        <begin position="51"/>
        <end position="226"/>
    </location>
</feature>
<dbReference type="CDD" id="cd16444">
    <property type="entry name" value="LipB"/>
    <property type="match status" value="1"/>
</dbReference>
<dbReference type="HAMAP" id="MF_00013">
    <property type="entry name" value="LipB"/>
    <property type="match status" value="1"/>
</dbReference>
<dbReference type="Pfam" id="PF21948">
    <property type="entry name" value="LplA-B_cat"/>
    <property type="match status" value="1"/>
</dbReference>
<dbReference type="UniPathway" id="UPA00538">
    <property type="reaction ID" value="UER00592"/>
</dbReference>
<dbReference type="PANTHER" id="PTHR10993:SF7">
    <property type="entry name" value="LIPOYLTRANSFERASE 2, MITOCHONDRIAL-RELATED"/>
    <property type="match status" value="1"/>
</dbReference>
<dbReference type="EC" id="2.3.1.181" evidence="6 7"/>
<comment type="miscellaneous">
    <text evidence="6">In the reaction, the free carboxyl group of octanoic acid is attached via an amide linkage to the epsilon-amino group of a specific lysine residue of lipoyl domains of lipoate-dependent enzymes.</text>
</comment>
<accession>A0A0U5L0D0</accession>
<evidence type="ECO:0000259" key="11">
    <source>
        <dbReference type="PROSITE" id="PS51733"/>
    </source>
</evidence>
<evidence type="ECO:0000256" key="5">
    <source>
        <dbReference type="ARBA" id="ARBA00024732"/>
    </source>
</evidence>
<evidence type="ECO:0000256" key="7">
    <source>
        <dbReference type="PIRNR" id="PIRNR016262"/>
    </source>
</evidence>